<dbReference type="InterPro" id="IPR016156">
    <property type="entry name" value="FAD/NAD-linked_Rdtase_dimer_sf"/>
</dbReference>
<dbReference type="Pfam" id="PF21706">
    <property type="entry name" value="FCSD_central"/>
    <property type="match status" value="1"/>
</dbReference>
<evidence type="ECO:0000256" key="1">
    <source>
        <dbReference type="ARBA" id="ARBA00022630"/>
    </source>
</evidence>
<dbReference type="Gene3D" id="3.50.50.60">
    <property type="entry name" value="FAD/NAD(P)-binding domain"/>
    <property type="match status" value="3"/>
</dbReference>
<dbReference type="SUPFAM" id="SSF51905">
    <property type="entry name" value="FAD/NAD(P)-binding domain"/>
    <property type="match status" value="2"/>
</dbReference>
<dbReference type="InterPro" id="IPR015323">
    <property type="entry name" value="FlavoCytC_S_DH_flav-bd"/>
</dbReference>
<protein>
    <submittedName>
        <fullName evidence="6">Sulfide dehydrogenase [flavocytochrome c] flavoprotein chain</fullName>
    </submittedName>
</protein>
<gene>
    <name evidence="6" type="ORF">GBAR_LOCUS17391</name>
</gene>
<feature type="domain" description="Flavocytochrome c sulphide dehydrogenase flavin-binding" evidence="4">
    <location>
        <begin position="316"/>
        <end position="383"/>
    </location>
</feature>
<evidence type="ECO:0000259" key="5">
    <source>
        <dbReference type="Pfam" id="PF21706"/>
    </source>
</evidence>
<dbReference type="GO" id="GO:0050660">
    <property type="term" value="F:flavin adenine dinucleotide binding"/>
    <property type="evidence" value="ECO:0007669"/>
    <property type="project" value="InterPro"/>
</dbReference>
<evidence type="ECO:0000259" key="4">
    <source>
        <dbReference type="Pfam" id="PF09242"/>
    </source>
</evidence>
<name>A0AA35SKH2_GEOBA</name>
<dbReference type="PANTHER" id="PTHR43755:SF1">
    <property type="entry name" value="FAD-DEPENDENT PYRIDINE NUCLEOTIDE-DISULPHIDE OXIDOREDUCTASE"/>
    <property type="match status" value="1"/>
</dbReference>
<proteinExistence type="predicted"/>
<dbReference type="SUPFAM" id="SSF55424">
    <property type="entry name" value="FAD/NAD-linked reductases, dimerisation (C-terminal) domain"/>
    <property type="match status" value="1"/>
</dbReference>
<evidence type="ECO:0000259" key="3">
    <source>
        <dbReference type="Pfam" id="PF07992"/>
    </source>
</evidence>
<dbReference type="AlphaFoldDB" id="A0AA35SKH2"/>
<reference evidence="6" key="1">
    <citation type="submission" date="2023-03" db="EMBL/GenBank/DDBJ databases">
        <authorList>
            <person name="Steffen K."/>
            <person name="Cardenas P."/>
        </authorList>
    </citation>
    <scope>NUCLEOTIDE SEQUENCE</scope>
</reference>
<dbReference type="Pfam" id="PF09242">
    <property type="entry name" value="FCSD-flav_bind"/>
    <property type="match status" value="1"/>
</dbReference>
<dbReference type="InterPro" id="IPR049386">
    <property type="entry name" value="FCSD_central"/>
</dbReference>
<keyword evidence="2" id="KW-0274">FAD</keyword>
<dbReference type="Proteomes" id="UP001174909">
    <property type="component" value="Unassembled WGS sequence"/>
</dbReference>
<dbReference type="EMBL" id="CASHTH010002492">
    <property type="protein sequence ID" value="CAI8030677.1"/>
    <property type="molecule type" value="Genomic_DNA"/>
</dbReference>
<keyword evidence="7" id="KW-1185">Reference proteome</keyword>
<feature type="domain" description="FAD/NAD(P)-binding" evidence="3">
    <location>
        <begin position="26"/>
        <end position="130"/>
    </location>
</feature>
<dbReference type="Pfam" id="PF07992">
    <property type="entry name" value="Pyr_redox_2"/>
    <property type="match status" value="1"/>
</dbReference>
<evidence type="ECO:0000313" key="7">
    <source>
        <dbReference type="Proteomes" id="UP001174909"/>
    </source>
</evidence>
<comment type="caution">
    <text evidence="6">The sequence shown here is derived from an EMBL/GenBank/DDBJ whole genome shotgun (WGS) entry which is preliminary data.</text>
</comment>
<evidence type="ECO:0000313" key="6">
    <source>
        <dbReference type="EMBL" id="CAI8030677.1"/>
    </source>
</evidence>
<organism evidence="6 7">
    <name type="scientific">Geodia barretti</name>
    <name type="common">Barrett's horny sponge</name>
    <dbReference type="NCBI Taxonomy" id="519541"/>
    <lineage>
        <taxon>Eukaryota</taxon>
        <taxon>Metazoa</taxon>
        <taxon>Porifera</taxon>
        <taxon>Demospongiae</taxon>
        <taxon>Heteroscleromorpha</taxon>
        <taxon>Tetractinellida</taxon>
        <taxon>Astrophorina</taxon>
        <taxon>Geodiidae</taxon>
        <taxon>Geodia</taxon>
    </lineage>
</organism>
<dbReference type="InterPro" id="IPR036188">
    <property type="entry name" value="FAD/NAD-bd_sf"/>
</dbReference>
<sequence length="384" mass="40633">MIGSAGAFSAAGVAGFPALSRAATGRVVVIGGGFGGATCAKYLRRADPGIEVTLVERSSHFMTCPFSNTVLGGLTGMDFITHGYDRLSSRHGVTVIHDTASGIDPAQRKVSLQNGSDLSYDRLVVSPGIQLLWGALEGYDEQASQAMPHAWQAGPQTTLLRQQLEAMPDGGTVVIAPPANPFRCPPGPYERASLIAYYLKTHKPKSKIIILDAKEKFSKQPLFMEGWEQRYPGMIEWRAGSAGGSVVKGRRRHEDPGDGFRPSTFESAIHPGIHVIGDACIAGKMPKSGYSANSQAKACAAAVAAMLRGESPGTVSFINTCYSLVAPDYGISVAAVYRLADDGTIKGVEGAGGVSPKGASADFRKREAEYTVGWYRSITADIFG</sequence>
<dbReference type="PANTHER" id="PTHR43755">
    <property type="match status" value="1"/>
</dbReference>
<dbReference type="InterPro" id="IPR037092">
    <property type="entry name" value="FlavoCytC_S_DH_flav-bd_sf"/>
</dbReference>
<accession>A0AA35SKH2</accession>
<feature type="domain" description="Sulfide dehydrogenase [flavocytochrome c] flavoprotein chain central" evidence="5">
    <location>
        <begin position="157"/>
        <end position="243"/>
    </location>
</feature>
<dbReference type="Gene3D" id="3.90.760.10">
    <property type="entry name" value="Flavocytochrome c sulphide dehydrogenase, flavin-binding domain"/>
    <property type="match status" value="1"/>
</dbReference>
<keyword evidence="1" id="KW-0285">Flavoprotein</keyword>
<dbReference type="GO" id="GO:0016491">
    <property type="term" value="F:oxidoreductase activity"/>
    <property type="evidence" value="ECO:0007669"/>
    <property type="project" value="InterPro"/>
</dbReference>
<dbReference type="InterPro" id="IPR052541">
    <property type="entry name" value="SQRD"/>
</dbReference>
<evidence type="ECO:0000256" key="2">
    <source>
        <dbReference type="ARBA" id="ARBA00022827"/>
    </source>
</evidence>
<dbReference type="InterPro" id="IPR023753">
    <property type="entry name" value="FAD/NAD-binding_dom"/>
</dbReference>